<feature type="transmembrane region" description="Helical" evidence="1">
    <location>
        <begin position="66"/>
        <end position="90"/>
    </location>
</feature>
<evidence type="ECO:0000256" key="1">
    <source>
        <dbReference type="SAM" id="Phobius"/>
    </source>
</evidence>
<gene>
    <name evidence="2" type="ORF">S12H4_26956</name>
</gene>
<reference evidence="2" key="1">
    <citation type="journal article" date="2014" name="Front. Microbiol.">
        <title>High frequency of phylogenetically diverse reductive dehalogenase-homologous genes in deep subseafloor sedimentary metagenomes.</title>
        <authorList>
            <person name="Kawai M."/>
            <person name="Futagami T."/>
            <person name="Toyoda A."/>
            <person name="Takaki Y."/>
            <person name="Nishi S."/>
            <person name="Hori S."/>
            <person name="Arai W."/>
            <person name="Tsubouchi T."/>
            <person name="Morono Y."/>
            <person name="Uchiyama I."/>
            <person name="Ito T."/>
            <person name="Fujiyama A."/>
            <person name="Inagaki F."/>
            <person name="Takami H."/>
        </authorList>
    </citation>
    <scope>NUCLEOTIDE SEQUENCE</scope>
    <source>
        <strain evidence="2">Expedition CK06-06</strain>
    </source>
</reference>
<proteinExistence type="predicted"/>
<dbReference type="EMBL" id="BARW01015343">
    <property type="protein sequence ID" value="GAI93664.1"/>
    <property type="molecule type" value="Genomic_DNA"/>
</dbReference>
<name>X1UMU8_9ZZZZ</name>
<feature type="non-terminal residue" evidence="2">
    <location>
        <position position="136"/>
    </location>
</feature>
<keyword evidence="1" id="KW-0812">Transmembrane</keyword>
<dbReference type="AlphaFoldDB" id="X1UMU8"/>
<comment type="caution">
    <text evidence="2">The sequence shown here is derived from an EMBL/GenBank/DDBJ whole genome shotgun (WGS) entry which is preliminary data.</text>
</comment>
<keyword evidence="1" id="KW-1133">Transmembrane helix</keyword>
<sequence length="136" mass="15517">MTAIKQIQKTNLGSTKIKHFIIRYFTALKYAFTKGVSLAQSPPSLNPSKIAMMPIQDNNYQRIYDYLINIGLILSITLLMYLILFSITFLSLEGPQEYRENAITFTTHLLLKGANPYSLENLPTYLNAYGIVYNLI</sequence>
<organism evidence="2">
    <name type="scientific">marine sediment metagenome</name>
    <dbReference type="NCBI Taxonomy" id="412755"/>
    <lineage>
        <taxon>unclassified sequences</taxon>
        <taxon>metagenomes</taxon>
        <taxon>ecological metagenomes</taxon>
    </lineage>
</organism>
<keyword evidence="1" id="KW-0472">Membrane</keyword>
<protein>
    <submittedName>
        <fullName evidence="2">Uncharacterized protein</fullName>
    </submittedName>
</protein>
<evidence type="ECO:0000313" key="2">
    <source>
        <dbReference type="EMBL" id="GAI93664.1"/>
    </source>
</evidence>
<accession>X1UMU8</accession>